<dbReference type="WBParaSite" id="JU765_v2.g6899.t1">
    <property type="protein sequence ID" value="JU765_v2.g6899.t1"/>
    <property type="gene ID" value="JU765_v2.g6899"/>
</dbReference>
<organism evidence="1 2">
    <name type="scientific">Panagrolaimus sp. JU765</name>
    <dbReference type="NCBI Taxonomy" id="591449"/>
    <lineage>
        <taxon>Eukaryota</taxon>
        <taxon>Metazoa</taxon>
        <taxon>Ecdysozoa</taxon>
        <taxon>Nematoda</taxon>
        <taxon>Chromadorea</taxon>
        <taxon>Rhabditida</taxon>
        <taxon>Tylenchina</taxon>
        <taxon>Panagrolaimomorpha</taxon>
        <taxon>Panagrolaimoidea</taxon>
        <taxon>Panagrolaimidae</taxon>
        <taxon>Panagrolaimus</taxon>
    </lineage>
</organism>
<proteinExistence type="predicted"/>
<accession>A0AC34RHJ3</accession>
<evidence type="ECO:0000313" key="1">
    <source>
        <dbReference type="Proteomes" id="UP000887576"/>
    </source>
</evidence>
<protein>
    <submittedName>
        <fullName evidence="2">Tyrosine-protein phosphatase domain-containing protein</fullName>
    </submittedName>
</protein>
<dbReference type="Proteomes" id="UP000887576">
    <property type="component" value="Unplaced"/>
</dbReference>
<name>A0AC34RHJ3_9BILA</name>
<sequence>GLDGSDYINANFIKGYASKKTFIAAQAPMENTMNDFWRMIWEQDVRIIIMAANINERGRKQAYKYWPNDDEENLLVNADLEISCKKTEVFADYARREFELTFATLADREALARKVPEPESDYANLPLNRPASKNLSKLPDDDAVNKEVRKVVHYHFTNWVDLKAPESTSPELAEPALLLPLTL</sequence>
<evidence type="ECO:0000313" key="2">
    <source>
        <dbReference type="WBParaSite" id="JU765_v2.g6899.t1"/>
    </source>
</evidence>
<reference evidence="2" key="1">
    <citation type="submission" date="2022-11" db="UniProtKB">
        <authorList>
            <consortium name="WormBaseParasite"/>
        </authorList>
    </citation>
    <scope>IDENTIFICATION</scope>
</reference>